<dbReference type="EMBL" id="JBEXAE010000013">
    <property type="protein sequence ID" value="MET6992079.1"/>
    <property type="molecule type" value="Genomic_DNA"/>
</dbReference>
<comment type="caution">
    <text evidence="1">The sequence shown here is derived from an EMBL/GenBank/DDBJ whole genome shotgun (WGS) entry which is preliminary data.</text>
</comment>
<evidence type="ECO:0000313" key="2">
    <source>
        <dbReference type="Proteomes" id="UP001549799"/>
    </source>
</evidence>
<dbReference type="RefSeq" id="WP_354616621.1">
    <property type="nucleotide sequence ID" value="NZ_JBEXAE010000013.1"/>
</dbReference>
<dbReference type="Proteomes" id="UP001549799">
    <property type="component" value="Unassembled WGS sequence"/>
</dbReference>
<sequence length="63" mass="7644">MRLISVIRKTRNERRYTKKMGNFYTRVTYIKKAILGIPVRTLYKYRQTYYGEVKDCETCNLAK</sequence>
<organism evidence="1 2">
    <name type="scientific">Sediminicola arcticus</name>
    <dbReference type="NCBI Taxonomy" id="1574308"/>
    <lineage>
        <taxon>Bacteria</taxon>
        <taxon>Pseudomonadati</taxon>
        <taxon>Bacteroidota</taxon>
        <taxon>Flavobacteriia</taxon>
        <taxon>Flavobacteriales</taxon>
        <taxon>Flavobacteriaceae</taxon>
        <taxon>Sediminicola</taxon>
    </lineage>
</organism>
<proteinExistence type="predicted"/>
<gene>
    <name evidence="1" type="ORF">ABXZ36_15635</name>
</gene>
<reference evidence="1 2" key="1">
    <citation type="submission" date="2024-07" db="EMBL/GenBank/DDBJ databases">
        <title>The genome sequence of type strain Sediminicola arcticus GDMCC 1.2805.</title>
        <authorList>
            <person name="Liu Y."/>
        </authorList>
    </citation>
    <scope>NUCLEOTIDE SEQUENCE [LARGE SCALE GENOMIC DNA]</scope>
    <source>
        <strain evidence="1 2">GDMCC 1.2805</strain>
    </source>
</reference>
<keyword evidence="2" id="KW-1185">Reference proteome</keyword>
<name>A0ABV2SY38_9FLAO</name>
<protein>
    <submittedName>
        <fullName evidence="1">Uncharacterized protein</fullName>
    </submittedName>
</protein>
<evidence type="ECO:0000313" key="1">
    <source>
        <dbReference type="EMBL" id="MET6992079.1"/>
    </source>
</evidence>
<accession>A0ABV2SY38</accession>